<dbReference type="PANTHER" id="PTHR45752:SF168">
    <property type="entry name" value="DISEASE RESISTANCE PROTEIN RGA1"/>
    <property type="match status" value="1"/>
</dbReference>
<evidence type="ECO:0000259" key="2">
    <source>
        <dbReference type="Pfam" id="PF26605"/>
    </source>
</evidence>
<sequence>MVDDVQEFTLLRRSSLASGVGHLLVKTKPQAAECEGTENRVAEGVVATDLVGHHRSFDGLRIILVSMVTTCLGWTVWLLLLNIAPNNMVNRIMDTSNLESGSFWQFVDLPLPIYGLAIFGLTIIGLGYSFVLIKLIWKRAHSRVLPETRALVRIHAFSAGVVDAIRRVATDRTSSRSLSSAASLVSSLASSESIARKRLNLCMKLVDLMIELVMLLQILEDGLPIVLVAVFTVIVAANAVWCALVMLLPLKQTVLVENLIDLIFDLLIAVGYPMILVCYCLSAFKFDRAKLMINQAVFPQGWLEQSASTIADPVQTVVIYKTLNSLRISSIFNFFTRMGINITLWLKCQRLMNLMENPRRQSSSVYPRHCRLAASSLVAFAIFVIIYVEESTRTSAVACHPHPECVINARRWLMLDSLTQCPCLALIDNNIAPKTYSEWMDPKDITAKVAHLATMGLLQIVQLTNRKLEVLPEELRGCTDMRYLSLVYTHTQTLPVWAKELKQLEYLHVEGKMTIGLVKLPDDMFDEMSSLTTLHLGSNLALTQLPSFHGLTSLEMLVVAVSLSLLELPAFDSLYKLERLIIGIMPQLDSLPDFLPIHDLKSFVTIDRGMWCCNGFLGECDLQNPLCGVHPVWGSPAASCLPANRTASRATLDAIAKFSKSVCGGLLRPTDDQPPPTEESMTSCGGILYRQCELPGIPKAICYNARFMGTACTPSKYPIEMRRRQIAQGVDDPCTPVYEAWLGCK</sequence>
<dbReference type="InterPro" id="IPR050715">
    <property type="entry name" value="LRR-SigEffector_domain"/>
</dbReference>
<dbReference type="InterPro" id="IPR032675">
    <property type="entry name" value="LRR_dom_sf"/>
</dbReference>
<dbReference type="InterPro" id="IPR058256">
    <property type="entry name" value="WLGC"/>
</dbReference>
<evidence type="ECO:0000313" key="4">
    <source>
        <dbReference type="Proteomes" id="UP000028582"/>
    </source>
</evidence>
<feature type="transmembrane region" description="Helical" evidence="1">
    <location>
        <begin position="225"/>
        <end position="250"/>
    </location>
</feature>
<comment type="caution">
    <text evidence="3">The sequence shown here is derived from an EMBL/GenBank/DDBJ whole genome shotgun (WGS) entry which is preliminary data.</text>
</comment>
<evidence type="ECO:0000313" key="3">
    <source>
        <dbReference type="EMBL" id="ETO72295.1"/>
    </source>
</evidence>
<feature type="transmembrane region" description="Helical" evidence="1">
    <location>
        <begin position="62"/>
        <end position="84"/>
    </location>
</feature>
<dbReference type="EMBL" id="ANJA01002077">
    <property type="protein sequence ID" value="ETO72295.1"/>
    <property type="molecule type" value="Genomic_DNA"/>
</dbReference>
<keyword evidence="1" id="KW-0812">Transmembrane</keyword>
<dbReference type="Proteomes" id="UP000028582">
    <property type="component" value="Unassembled WGS sequence"/>
</dbReference>
<dbReference type="AlphaFoldDB" id="A0A081A084"/>
<accession>A0A081A084</accession>
<feature type="transmembrane region" description="Helical" evidence="1">
    <location>
        <begin position="262"/>
        <end position="284"/>
    </location>
</feature>
<protein>
    <recommendedName>
        <fullName evidence="2">WLGC domain-containing protein</fullName>
    </recommendedName>
</protein>
<keyword evidence="1" id="KW-1133">Transmembrane helix</keyword>
<name>A0A081A084_PHYNI</name>
<dbReference type="Gene3D" id="3.80.10.10">
    <property type="entry name" value="Ribonuclease Inhibitor"/>
    <property type="match status" value="1"/>
</dbReference>
<feature type="transmembrane region" description="Helical" evidence="1">
    <location>
        <begin position="113"/>
        <end position="133"/>
    </location>
</feature>
<feature type="transmembrane region" description="Helical" evidence="1">
    <location>
        <begin position="369"/>
        <end position="388"/>
    </location>
</feature>
<dbReference type="PANTHER" id="PTHR45752">
    <property type="entry name" value="LEUCINE-RICH REPEAT-CONTAINING"/>
    <property type="match status" value="1"/>
</dbReference>
<gene>
    <name evidence="3" type="ORF">F444_11564</name>
</gene>
<feature type="domain" description="WLGC" evidence="2">
    <location>
        <begin position="680"/>
        <end position="745"/>
    </location>
</feature>
<organism evidence="3 4">
    <name type="scientific">Phytophthora nicotianae P1976</name>
    <dbReference type="NCBI Taxonomy" id="1317066"/>
    <lineage>
        <taxon>Eukaryota</taxon>
        <taxon>Sar</taxon>
        <taxon>Stramenopiles</taxon>
        <taxon>Oomycota</taxon>
        <taxon>Peronosporomycetes</taxon>
        <taxon>Peronosporales</taxon>
        <taxon>Peronosporaceae</taxon>
        <taxon>Phytophthora</taxon>
    </lineage>
</organism>
<dbReference type="Pfam" id="PF26605">
    <property type="entry name" value="WLGC"/>
    <property type="match status" value="1"/>
</dbReference>
<dbReference type="SUPFAM" id="SSF52058">
    <property type="entry name" value="L domain-like"/>
    <property type="match status" value="1"/>
</dbReference>
<proteinExistence type="predicted"/>
<evidence type="ECO:0000256" key="1">
    <source>
        <dbReference type="SAM" id="Phobius"/>
    </source>
</evidence>
<dbReference type="OrthoDB" id="121131at2759"/>
<keyword evidence="1" id="KW-0472">Membrane</keyword>
<reference evidence="3 4" key="1">
    <citation type="submission" date="2013-11" db="EMBL/GenBank/DDBJ databases">
        <title>The Genome Sequence of Phytophthora parasitica P1976.</title>
        <authorList>
            <consortium name="The Broad Institute Genomics Platform"/>
            <person name="Russ C."/>
            <person name="Tyler B."/>
            <person name="Panabieres F."/>
            <person name="Shan W."/>
            <person name="Tripathy S."/>
            <person name="Grunwald N."/>
            <person name="Machado M."/>
            <person name="Johnson C.S."/>
            <person name="Walker B."/>
            <person name="Young S."/>
            <person name="Zeng Q."/>
            <person name="Gargeya S."/>
            <person name="Fitzgerald M."/>
            <person name="Haas B."/>
            <person name="Abouelleil A."/>
            <person name="Allen A.W."/>
            <person name="Alvarado L."/>
            <person name="Arachchi H.M."/>
            <person name="Berlin A.M."/>
            <person name="Chapman S.B."/>
            <person name="Gainer-Dewar J."/>
            <person name="Goldberg J."/>
            <person name="Griggs A."/>
            <person name="Gujja S."/>
            <person name="Hansen M."/>
            <person name="Howarth C."/>
            <person name="Imamovic A."/>
            <person name="Ireland A."/>
            <person name="Larimer J."/>
            <person name="McCowan C."/>
            <person name="Murphy C."/>
            <person name="Pearson M."/>
            <person name="Poon T.W."/>
            <person name="Priest M."/>
            <person name="Roberts A."/>
            <person name="Saif S."/>
            <person name="Shea T."/>
            <person name="Sisk P."/>
            <person name="Sykes S."/>
            <person name="Wortman J."/>
            <person name="Nusbaum C."/>
            <person name="Birren B."/>
        </authorList>
    </citation>
    <scope>NUCLEOTIDE SEQUENCE [LARGE SCALE GENOMIC DNA]</scope>
    <source>
        <strain evidence="3 4">P1976</strain>
    </source>
</reference>